<organism evidence="2 3">
    <name type="scientific">Aspergillus tanneri</name>
    <dbReference type="NCBI Taxonomy" id="1220188"/>
    <lineage>
        <taxon>Eukaryota</taxon>
        <taxon>Fungi</taxon>
        <taxon>Dikarya</taxon>
        <taxon>Ascomycota</taxon>
        <taxon>Pezizomycotina</taxon>
        <taxon>Eurotiomycetes</taxon>
        <taxon>Eurotiomycetidae</taxon>
        <taxon>Eurotiales</taxon>
        <taxon>Aspergillaceae</taxon>
        <taxon>Aspergillus</taxon>
        <taxon>Aspergillus subgen. Circumdati</taxon>
    </lineage>
</organism>
<dbReference type="VEuPathDB" id="FungiDB:EYZ11_011038"/>
<protein>
    <submittedName>
        <fullName evidence="2">Uncharacterized protein</fullName>
    </submittedName>
</protein>
<keyword evidence="1" id="KW-0472">Membrane</keyword>
<reference evidence="2 3" key="1">
    <citation type="submission" date="2019-03" db="EMBL/GenBank/DDBJ databases">
        <title>The genome sequence of a newly discovered highly antifungal drug resistant Aspergillus species, Aspergillus tanneri NIH 1004.</title>
        <authorList>
            <person name="Mounaud S."/>
            <person name="Singh I."/>
            <person name="Joardar V."/>
            <person name="Pakala S."/>
            <person name="Pakala S."/>
            <person name="Venepally P."/>
            <person name="Hoover J."/>
            <person name="Nierman W."/>
            <person name="Chung J."/>
            <person name="Losada L."/>
        </authorList>
    </citation>
    <scope>NUCLEOTIDE SEQUENCE [LARGE SCALE GENOMIC DNA]</scope>
    <source>
        <strain evidence="2 3">NIH1004</strain>
    </source>
</reference>
<gene>
    <name evidence="2" type="ORF">EYZ11_011038</name>
</gene>
<evidence type="ECO:0000313" key="2">
    <source>
        <dbReference type="EMBL" id="THC89523.1"/>
    </source>
</evidence>
<keyword evidence="1" id="KW-1133">Transmembrane helix</keyword>
<feature type="transmembrane region" description="Helical" evidence="1">
    <location>
        <begin position="58"/>
        <end position="79"/>
    </location>
</feature>
<accession>A0A4S3J3U5</accession>
<keyword evidence="3" id="KW-1185">Reference proteome</keyword>
<evidence type="ECO:0000256" key="1">
    <source>
        <dbReference type="SAM" id="Phobius"/>
    </source>
</evidence>
<sequence length="80" mass="8780">MPPLLSSACPLADGHDEAFGPSFQVIADVTLEYADTNVPDQEIEFEFIMDYHEGICALGWKSVTVIYNGLLIGIILFVMS</sequence>
<dbReference type="AlphaFoldDB" id="A0A4S3J3U5"/>
<dbReference type="Proteomes" id="UP000308092">
    <property type="component" value="Unassembled WGS sequence"/>
</dbReference>
<proteinExistence type="predicted"/>
<dbReference type="EMBL" id="SOSA01000643">
    <property type="protein sequence ID" value="THC89523.1"/>
    <property type="molecule type" value="Genomic_DNA"/>
</dbReference>
<keyword evidence="1" id="KW-0812">Transmembrane</keyword>
<evidence type="ECO:0000313" key="3">
    <source>
        <dbReference type="Proteomes" id="UP000308092"/>
    </source>
</evidence>
<comment type="caution">
    <text evidence="2">The sequence shown here is derived from an EMBL/GenBank/DDBJ whole genome shotgun (WGS) entry which is preliminary data.</text>
</comment>
<name>A0A4S3J3U5_9EURO</name>